<evidence type="ECO:0000256" key="1">
    <source>
        <dbReference type="ARBA" id="ARBA00004613"/>
    </source>
</evidence>
<dbReference type="InterPro" id="IPR050999">
    <property type="entry name" value="ADP-ribosyltransferase_ARG"/>
</dbReference>
<feature type="region of interest" description="Disordered" evidence="11">
    <location>
        <begin position="1"/>
        <end position="43"/>
    </location>
</feature>
<feature type="compositionally biased region" description="Low complexity" evidence="11">
    <location>
        <begin position="168"/>
        <end position="190"/>
    </location>
</feature>
<dbReference type="Gene3D" id="3.90.176.10">
    <property type="entry name" value="Toxin ADP-ribosyltransferase, Chain A, domain 1"/>
    <property type="match status" value="1"/>
</dbReference>
<feature type="region of interest" description="Disordered" evidence="11">
    <location>
        <begin position="211"/>
        <end position="266"/>
    </location>
</feature>
<dbReference type="GO" id="GO:0003950">
    <property type="term" value="F:NAD+ poly-ADP-ribosyltransferase activity"/>
    <property type="evidence" value="ECO:0007669"/>
    <property type="project" value="TreeGrafter"/>
</dbReference>
<dbReference type="GO" id="GO:0005576">
    <property type="term" value="C:extracellular region"/>
    <property type="evidence" value="ECO:0007669"/>
    <property type="project" value="UniProtKB-SubCell"/>
</dbReference>
<evidence type="ECO:0000256" key="6">
    <source>
        <dbReference type="ARBA" id="ARBA00022679"/>
    </source>
</evidence>
<dbReference type="GO" id="GO:0016779">
    <property type="term" value="F:nucleotidyltransferase activity"/>
    <property type="evidence" value="ECO:0007669"/>
    <property type="project" value="UniProtKB-KW"/>
</dbReference>
<keyword evidence="3" id="KW-0964">Secreted</keyword>
<evidence type="ECO:0000256" key="9">
    <source>
        <dbReference type="ARBA" id="ARBA00047597"/>
    </source>
</evidence>
<comment type="similarity">
    <text evidence="2 10">Belongs to the Arg-specific ADP-ribosyltransferase family.</text>
</comment>
<dbReference type="PANTHER" id="PTHR10339">
    <property type="entry name" value="ADP-RIBOSYLTRANSFERASE"/>
    <property type="match status" value="1"/>
</dbReference>
<gene>
    <name evidence="12" type="ORF">CCUR1050_LOCUS11665</name>
</gene>
<keyword evidence="4" id="KW-0800">Toxin</keyword>
<dbReference type="InterPro" id="IPR000768">
    <property type="entry name" value="ART"/>
</dbReference>
<sequence>MGNSSGACSAWKGPTNGRGAPHGRGVIEWPLEKSGDREEGEMVDGVRTGRWVITKPDGSKSEGEIVAGKKEGLWVLTSPDGEVSQQEWRSGDAKVRPRAGLALLPCAHPPAEPARHRDRDPSSAPVRFLVSRSIRSALRTLRLSPAPQTAIRILHIYGYISHRFRQTAGRTARPPAPPRARAACRQSSPAHALPDWEAAAGTRQRVIDDSDAQVQVAEPTPKKQKVEKPPHPESPSDKAAAAGASAAAAGAGAAADPETSGGAAASASIPAGETSLLGLSAKELKALAASSGVDIVGCVEKEDLIECLLRANVSADKPLLNPAAGLPAAGAAPPASSAPGKVHAAANRWTDVALETFEKRGPIPGLMGQQLVSLEEALANVDLKDKRYYLDTAKFEVHGENGLSDDEARALYLYSCEWEKREESLYFRLNAALRDRDRSKAGAFVPFTKLLCTAMSKIMRPTTGILWRGVGLDLEAPYRLKRGRTIVFWGFTSTTTRMEALDAFIPDDSAPRTLFSISAGLAADLGPYSAYPEAEVLMPAGNVFEVINVKKFSSTLTIVELKATANVLGLPV</sequence>
<dbReference type="AlphaFoldDB" id="A0A7S0QEM3"/>
<dbReference type="EMBL" id="HBEZ01021005">
    <property type="protein sequence ID" value="CAD8633984.1"/>
    <property type="molecule type" value="Transcribed_RNA"/>
</dbReference>
<protein>
    <recommendedName>
        <fullName evidence="10">NAD(P)(+)--arginine ADP-ribosyltransferase</fullName>
        <ecNumber evidence="10">2.4.2.31</ecNumber>
    </recommendedName>
    <alternativeName>
        <fullName evidence="10">Mono(ADP-ribosyl)transferase</fullName>
    </alternativeName>
</protein>
<organism evidence="12">
    <name type="scientific">Cryptomonas curvata</name>
    <dbReference type="NCBI Taxonomy" id="233186"/>
    <lineage>
        <taxon>Eukaryota</taxon>
        <taxon>Cryptophyceae</taxon>
        <taxon>Cryptomonadales</taxon>
        <taxon>Cryptomonadaceae</taxon>
        <taxon>Cryptomonas</taxon>
    </lineage>
</organism>
<proteinExistence type="inferred from homology"/>
<feature type="compositionally biased region" description="Basic and acidic residues" evidence="11">
    <location>
        <begin position="220"/>
        <end position="236"/>
    </location>
</feature>
<dbReference type="GO" id="GO:0106274">
    <property type="term" value="F:NAD+-protein-arginine ADP-ribosyltransferase activity"/>
    <property type="evidence" value="ECO:0007669"/>
    <property type="project" value="UniProtKB-EC"/>
</dbReference>
<evidence type="ECO:0000256" key="8">
    <source>
        <dbReference type="ARBA" id="ARBA00023026"/>
    </source>
</evidence>
<evidence type="ECO:0000256" key="7">
    <source>
        <dbReference type="ARBA" id="ARBA00022695"/>
    </source>
</evidence>
<keyword evidence="8" id="KW-0843">Virulence</keyword>
<evidence type="ECO:0000256" key="4">
    <source>
        <dbReference type="ARBA" id="ARBA00022656"/>
    </source>
</evidence>
<dbReference type="EC" id="2.4.2.31" evidence="10"/>
<evidence type="ECO:0000256" key="5">
    <source>
        <dbReference type="ARBA" id="ARBA00022676"/>
    </source>
</evidence>
<keyword evidence="5 10" id="KW-0328">Glycosyltransferase</keyword>
<keyword evidence="6 10" id="KW-0808">Transferase</keyword>
<accession>A0A7S0QEM3</accession>
<dbReference type="GO" id="GO:0090729">
    <property type="term" value="F:toxin activity"/>
    <property type="evidence" value="ECO:0007669"/>
    <property type="project" value="UniProtKB-KW"/>
</dbReference>
<evidence type="ECO:0000256" key="3">
    <source>
        <dbReference type="ARBA" id="ARBA00022525"/>
    </source>
</evidence>
<dbReference type="PANTHER" id="PTHR10339:SF25">
    <property type="entry name" value="SECRETED EXOENZYME S"/>
    <property type="match status" value="1"/>
</dbReference>
<dbReference type="SUPFAM" id="SSF56399">
    <property type="entry name" value="ADP-ribosylation"/>
    <property type="match status" value="1"/>
</dbReference>
<reference evidence="12" key="1">
    <citation type="submission" date="2021-01" db="EMBL/GenBank/DDBJ databases">
        <authorList>
            <person name="Corre E."/>
            <person name="Pelletier E."/>
            <person name="Niang G."/>
            <person name="Scheremetjew M."/>
            <person name="Finn R."/>
            <person name="Kale V."/>
            <person name="Holt S."/>
            <person name="Cochrane G."/>
            <person name="Meng A."/>
            <person name="Brown T."/>
            <person name="Cohen L."/>
        </authorList>
    </citation>
    <scope>NUCLEOTIDE SEQUENCE</scope>
    <source>
        <strain evidence="12">CCAP979/52</strain>
    </source>
</reference>
<evidence type="ECO:0000256" key="2">
    <source>
        <dbReference type="ARBA" id="ARBA00009558"/>
    </source>
</evidence>
<dbReference type="PROSITE" id="PS51996">
    <property type="entry name" value="TR_MART"/>
    <property type="match status" value="1"/>
</dbReference>
<dbReference type="Pfam" id="PF01129">
    <property type="entry name" value="ART"/>
    <property type="match status" value="1"/>
</dbReference>
<keyword evidence="7" id="KW-0548">Nucleotidyltransferase</keyword>
<keyword evidence="10" id="KW-0520">NAD</keyword>
<name>A0A7S0QEM3_9CRYP</name>
<evidence type="ECO:0000313" key="12">
    <source>
        <dbReference type="EMBL" id="CAD8633984.1"/>
    </source>
</evidence>
<feature type="region of interest" description="Disordered" evidence="11">
    <location>
        <begin position="168"/>
        <end position="192"/>
    </location>
</feature>
<comment type="catalytic activity">
    <reaction evidence="9 10">
        <text>L-arginyl-[protein] + NAD(+) = N(omega)-(ADP-D-ribosyl)-L-arginyl-[protein] + nicotinamide + H(+)</text>
        <dbReference type="Rhea" id="RHEA:19149"/>
        <dbReference type="Rhea" id="RHEA-COMP:10532"/>
        <dbReference type="Rhea" id="RHEA-COMP:15087"/>
        <dbReference type="ChEBI" id="CHEBI:15378"/>
        <dbReference type="ChEBI" id="CHEBI:17154"/>
        <dbReference type="ChEBI" id="CHEBI:29965"/>
        <dbReference type="ChEBI" id="CHEBI:57540"/>
        <dbReference type="ChEBI" id="CHEBI:142554"/>
        <dbReference type="EC" id="2.4.2.31"/>
    </reaction>
</comment>
<keyword evidence="10" id="KW-0521">NADP</keyword>
<feature type="compositionally biased region" description="Low complexity" evidence="11">
    <location>
        <begin position="239"/>
        <end position="266"/>
    </location>
</feature>
<evidence type="ECO:0000256" key="11">
    <source>
        <dbReference type="SAM" id="MobiDB-lite"/>
    </source>
</evidence>
<dbReference type="Gene3D" id="2.20.110.10">
    <property type="entry name" value="Histone H3 K4-specific methyltransferase SET7/9 N-terminal domain"/>
    <property type="match status" value="1"/>
</dbReference>
<evidence type="ECO:0000256" key="10">
    <source>
        <dbReference type="RuleBase" id="RU361228"/>
    </source>
</evidence>
<comment type="subcellular location">
    <subcellularLocation>
        <location evidence="1">Secreted</location>
    </subcellularLocation>
</comment>
<dbReference type="SUPFAM" id="SSF82185">
    <property type="entry name" value="Histone H3 K4-specific methyltransferase SET7/9 N-terminal domain"/>
    <property type="match status" value="1"/>
</dbReference>